<evidence type="ECO:0000256" key="12">
    <source>
        <dbReference type="ARBA" id="ARBA00022989"/>
    </source>
</evidence>
<keyword evidence="3" id="KW-0150">Chloroplast</keyword>
<gene>
    <name evidence="20" type="ORF">HYH02_001804</name>
</gene>
<keyword evidence="4" id="KW-0934">Plastid</keyword>
<keyword evidence="6" id="KW-0812">Transmembrane</keyword>
<keyword evidence="5" id="KW-0808">Transferase</keyword>
<keyword evidence="10" id="KW-0862">Zinc</keyword>
<evidence type="ECO:0000256" key="2">
    <source>
        <dbReference type="ARBA" id="ARBA00010794"/>
    </source>
</evidence>
<dbReference type="SUPFAM" id="SSF144232">
    <property type="entry name" value="HIT/MYND zinc finger-like"/>
    <property type="match status" value="1"/>
</dbReference>
<sequence length="1131" mass="117157">MTAVLTEASAAGGEVARTEALAQMAPSLLGAVHALARSVASGTAANVVLWSLANETLLSVLSEVPKLKVAILRCDTLSVYAQTCAAATLAVATSTNTSTNTTSNSNSNGAGGSRSSSAAPAARSGATPRVLPPRAGIQVVSNVCSALFRLVPSTPDNRALPLPEVLDALRRSQVLEHASRAVLLLTSSLPPIRGNGQFVDPDADKGVAEGVETDWVRLCNATAATCMALQSLLACTGLNTASKGLSLMVPSRHAAKMAEAGVVRQLLSGSCMQQFLLWTTLCVRLGDTAATASAAGGGWRARAAAVDAASAAIRHGLPAAAVRPIRLHALTAARSGAVTPDAAVGTHIARSCMSLLDTVVQSLALTARGHCQLSIAQPPAEGLCPMAIRAEAAAGSAAVDVSCVPAVVVYDLVHEMWPQLLGMDLDMDRPMAQRLDARIPLARLQAWLLMQLRPRQAAARLPGLWRHVLLPMLRSAVRKQDRVVGSAIPISPLAGDLLRLRVPARRRLLQQQQQQQQQPATGSACYSLRCAVDAGLLPALEDALRNLPAWLDPGPDAPSVVQQLTAVNCVLRYSGVWPALLAHAPPAEVASLVVTLTAVARWLRVRSVHVESVIQAGCADAQCDGEDGGAAHTLCVYLGALLEQVLDLRALAHAHQHQGQQQQQQQQHQHQQQQQQLKRDELGHQLHAAAATADAAAAATAAAAAAASPHAHLQLNVAAECVEAAPMQLAWIAEAGGGSGGGGGGSGASLPCAWVAGPRCTLLSSFALHQWLPVLALAATRCMVGRRFTTSDGLQLVCLVCRVARELLLGLVGAQQRAGEAAAAEAAVVGAAAEAAGTAAAEAAAAAEEEAEQELQSWQGCVDTLLQGTFVDDVAYMAYSSTAHSNPELQACALDVLEAVWLAKPILCVREAERWGFWRSNRKAALQGLQHAGAGVAATVLVYVATGSILAFPAAWAAAWIAAVAVVTEALEEAQPPSMPMLAAARRQGRLGLVALIEAAERQAGCDGAQFPAGLLRLARSSALARRERPRWLLSPRQVEQRLSGILAAGMPDSATAAGGGGCTTGGALRAAFCGNPACKSLGGPTALIVQGAGKVCGRCKAVRYCCGLCQLEHWQKGGHDKGCAGAPPQR</sequence>
<evidence type="ECO:0000256" key="1">
    <source>
        <dbReference type="ARBA" id="ARBA00004508"/>
    </source>
</evidence>
<feature type="compositionally biased region" description="Low complexity" evidence="18">
    <location>
        <begin position="93"/>
        <end position="127"/>
    </location>
</feature>
<evidence type="ECO:0000256" key="9">
    <source>
        <dbReference type="ARBA" id="ARBA00022777"/>
    </source>
</evidence>
<dbReference type="PANTHER" id="PTHR32523">
    <property type="entry name" value="PHYTOL KINASE 1, CHLOROPLASTIC"/>
    <property type="match status" value="1"/>
</dbReference>
<accession>A0A835WVS7</accession>
<evidence type="ECO:0000256" key="11">
    <source>
        <dbReference type="ARBA" id="ARBA00022946"/>
    </source>
</evidence>
<dbReference type="OrthoDB" id="559020at2759"/>
<keyword evidence="12" id="KW-1133">Transmembrane helix</keyword>
<keyword evidence="7" id="KW-0479">Metal-binding</keyword>
<keyword evidence="13" id="KW-0472">Membrane</keyword>
<dbReference type="EC" id="2.7.1.182" evidence="15"/>
<dbReference type="InterPro" id="IPR039606">
    <property type="entry name" value="Phytol/farnesol_kinase"/>
</dbReference>
<keyword evidence="11" id="KW-0809">Transit peptide</keyword>
<comment type="pathway">
    <text evidence="14">Cofactor biosynthesis; tocopherol biosynthesis.</text>
</comment>
<dbReference type="GO" id="GO:0010276">
    <property type="term" value="F:phytol kinase activity"/>
    <property type="evidence" value="ECO:0007669"/>
    <property type="project" value="UniProtKB-EC"/>
</dbReference>
<reference evidence="20" key="1">
    <citation type="journal article" date="2020" name="bioRxiv">
        <title>Comparative genomics of Chlamydomonas.</title>
        <authorList>
            <person name="Craig R.J."/>
            <person name="Hasan A.R."/>
            <person name="Ness R.W."/>
            <person name="Keightley P.D."/>
        </authorList>
    </citation>
    <scope>NUCLEOTIDE SEQUENCE</scope>
    <source>
        <strain evidence="20">CCAP 11/173</strain>
    </source>
</reference>
<evidence type="ECO:0000256" key="3">
    <source>
        <dbReference type="ARBA" id="ARBA00022528"/>
    </source>
</evidence>
<comment type="similarity">
    <text evidence="2">Belongs to the polyprenol kinase family.</text>
</comment>
<evidence type="ECO:0000256" key="17">
    <source>
        <dbReference type="PROSITE-ProRule" id="PRU00134"/>
    </source>
</evidence>
<dbReference type="EMBL" id="JAEHOD010000003">
    <property type="protein sequence ID" value="KAG2453586.1"/>
    <property type="molecule type" value="Genomic_DNA"/>
</dbReference>
<comment type="caution">
    <text evidence="20">The sequence shown here is derived from an EMBL/GenBank/DDBJ whole genome shotgun (WGS) entry which is preliminary data.</text>
</comment>
<feature type="compositionally biased region" description="Low complexity" evidence="18">
    <location>
        <begin position="657"/>
        <end position="676"/>
    </location>
</feature>
<evidence type="ECO:0000256" key="6">
    <source>
        <dbReference type="ARBA" id="ARBA00022692"/>
    </source>
</evidence>
<dbReference type="PROSITE" id="PS01360">
    <property type="entry name" value="ZF_MYND_1"/>
    <property type="match status" value="1"/>
</dbReference>
<evidence type="ECO:0000256" key="15">
    <source>
        <dbReference type="ARBA" id="ARBA00039024"/>
    </source>
</evidence>
<dbReference type="GO" id="GO:0016020">
    <property type="term" value="C:membrane"/>
    <property type="evidence" value="ECO:0007669"/>
    <property type="project" value="UniProtKB-SubCell"/>
</dbReference>
<comment type="subcellular location">
    <subcellularLocation>
        <location evidence="1">Plastid</location>
        <location evidence="1">Chloroplast membrane</location>
        <topology evidence="1">Multi-pass membrane protein</topology>
    </subcellularLocation>
</comment>
<feature type="domain" description="MYND-type" evidence="19">
    <location>
        <begin position="1071"/>
        <end position="1124"/>
    </location>
</feature>
<organism evidence="20 21">
    <name type="scientific">Chlamydomonas schloesseri</name>
    <dbReference type="NCBI Taxonomy" id="2026947"/>
    <lineage>
        <taxon>Eukaryota</taxon>
        <taxon>Viridiplantae</taxon>
        <taxon>Chlorophyta</taxon>
        <taxon>core chlorophytes</taxon>
        <taxon>Chlorophyceae</taxon>
        <taxon>CS clade</taxon>
        <taxon>Chlamydomonadales</taxon>
        <taxon>Chlamydomonadaceae</taxon>
        <taxon>Chlamydomonas</taxon>
    </lineage>
</organism>
<evidence type="ECO:0000256" key="18">
    <source>
        <dbReference type="SAM" id="MobiDB-lite"/>
    </source>
</evidence>
<evidence type="ECO:0000256" key="10">
    <source>
        <dbReference type="ARBA" id="ARBA00022833"/>
    </source>
</evidence>
<evidence type="ECO:0000256" key="5">
    <source>
        <dbReference type="ARBA" id="ARBA00022679"/>
    </source>
</evidence>
<dbReference type="GO" id="GO:0009507">
    <property type="term" value="C:chloroplast"/>
    <property type="evidence" value="ECO:0007669"/>
    <property type="project" value="UniProtKB-SubCell"/>
</dbReference>
<dbReference type="InterPro" id="IPR002893">
    <property type="entry name" value="Znf_MYND"/>
</dbReference>
<feature type="region of interest" description="Disordered" evidence="18">
    <location>
        <begin position="657"/>
        <end position="679"/>
    </location>
</feature>
<evidence type="ECO:0000256" key="4">
    <source>
        <dbReference type="ARBA" id="ARBA00022640"/>
    </source>
</evidence>
<evidence type="ECO:0000313" key="21">
    <source>
        <dbReference type="Proteomes" id="UP000613740"/>
    </source>
</evidence>
<dbReference type="AlphaFoldDB" id="A0A835WVS7"/>
<protein>
    <recommendedName>
        <fullName evidence="15">phytol kinase</fullName>
        <ecNumber evidence="15">2.7.1.182</ecNumber>
    </recommendedName>
</protein>
<keyword evidence="21" id="KW-1185">Reference proteome</keyword>
<keyword evidence="8 17" id="KW-0863">Zinc-finger</keyword>
<feature type="region of interest" description="Disordered" evidence="18">
    <location>
        <begin position="93"/>
        <end position="130"/>
    </location>
</feature>
<evidence type="ECO:0000256" key="7">
    <source>
        <dbReference type="ARBA" id="ARBA00022723"/>
    </source>
</evidence>
<proteinExistence type="inferred from homology"/>
<name>A0A835WVS7_9CHLO</name>
<dbReference type="Gene3D" id="6.10.140.2220">
    <property type="match status" value="1"/>
</dbReference>
<dbReference type="PANTHER" id="PTHR32523:SF8">
    <property type="entry name" value="DOLICHOL KINASE"/>
    <property type="match status" value="1"/>
</dbReference>
<evidence type="ECO:0000256" key="16">
    <source>
        <dbReference type="ARBA" id="ARBA00048889"/>
    </source>
</evidence>
<evidence type="ECO:0000313" key="20">
    <source>
        <dbReference type="EMBL" id="KAG2453586.1"/>
    </source>
</evidence>
<dbReference type="Pfam" id="PF01753">
    <property type="entry name" value="zf-MYND"/>
    <property type="match status" value="1"/>
</dbReference>
<evidence type="ECO:0000256" key="14">
    <source>
        <dbReference type="ARBA" id="ARBA00024015"/>
    </source>
</evidence>
<evidence type="ECO:0000256" key="8">
    <source>
        <dbReference type="ARBA" id="ARBA00022771"/>
    </source>
</evidence>
<keyword evidence="9" id="KW-0418">Kinase</keyword>
<dbReference type="Proteomes" id="UP000613740">
    <property type="component" value="Unassembled WGS sequence"/>
</dbReference>
<dbReference type="GO" id="GO:0008270">
    <property type="term" value="F:zinc ion binding"/>
    <property type="evidence" value="ECO:0007669"/>
    <property type="project" value="UniProtKB-KW"/>
</dbReference>
<evidence type="ECO:0000256" key="13">
    <source>
        <dbReference type="ARBA" id="ARBA00023136"/>
    </source>
</evidence>
<evidence type="ECO:0000259" key="19">
    <source>
        <dbReference type="PROSITE" id="PS50865"/>
    </source>
</evidence>
<comment type="catalytic activity">
    <reaction evidence="16">
        <text>phytol + CTP = phytyl phosphate + CDP + H(+)</text>
        <dbReference type="Rhea" id="RHEA:38055"/>
        <dbReference type="ChEBI" id="CHEBI:15378"/>
        <dbReference type="ChEBI" id="CHEBI:17327"/>
        <dbReference type="ChEBI" id="CHEBI:37563"/>
        <dbReference type="ChEBI" id="CHEBI:58069"/>
        <dbReference type="ChEBI" id="CHEBI:75483"/>
        <dbReference type="EC" id="2.7.1.182"/>
    </reaction>
</comment>
<dbReference type="PROSITE" id="PS50865">
    <property type="entry name" value="ZF_MYND_2"/>
    <property type="match status" value="1"/>
</dbReference>